<name>A0ABX7Y8F7_9ACTN</name>
<proteinExistence type="predicted"/>
<sequence>MHIAIHAFEGITMFHLAAPLLVFNEVTRRGLADDWSTVVWSDDSEPIVSAEGLRVSNVVSLQDVEPADVLVFPSWRTDGMVPSDELIRLINDAHTRGATVVGLCLGAFPVAASGIVDRRSVVTHWAAAARLRELCPRVKVCDTALYLDHGDVLTSAGTASALDACLHLVRNRLGAAAAAEVARHLVVAPHREGDQAQYIERPVPAERTGPISEVMTWVLTNLDHPLTVPELAARAAMSVRNFSRRFREMTGLPPARWVQARRLDEARRLLEVTSWSVEKVGRSCGFASVVTFRQGFMAAYSTTPTSYRRRFTAEPSREEIKQQ</sequence>
<dbReference type="CDD" id="cd03137">
    <property type="entry name" value="GATase1_AraC_1"/>
    <property type="match status" value="1"/>
</dbReference>
<dbReference type="Pfam" id="PF12833">
    <property type="entry name" value="HTH_18"/>
    <property type="match status" value="1"/>
</dbReference>
<organism evidence="4 5">
    <name type="scientific">Arachnia rubra</name>
    <dbReference type="NCBI Taxonomy" id="1547448"/>
    <lineage>
        <taxon>Bacteria</taxon>
        <taxon>Bacillati</taxon>
        <taxon>Actinomycetota</taxon>
        <taxon>Actinomycetes</taxon>
        <taxon>Propionibacteriales</taxon>
        <taxon>Propionibacteriaceae</taxon>
        <taxon>Arachnia</taxon>
    </lineage>
</organism>
<dbReference type="Pfam" id="PF01965">
    <property type="entry name" value="DJ-1_PfpI"/>
    <property type="match status" value="1"/>
</dbReference>
<dbReference type="InterPro" id="IPR029062">
    <property type="entry name" value="Class_I_gatase-like"/>
</dbReference>
<dbReference type="SUPFAM" id="SSF52317">
    <property type="entry name" value="Class I glutamine amidotransferase-like"/>
    <property type="match status" value="1"/>
</dbReference>
<feature type="domain" description="HTH araC/xylS-type" evidence="3">
    <location>
        <begin position="212"/>
        <end position="310"/>
    </location>
</feature>
<dbReference type="EMBL" id="CP072384">
    <property type="protein sequence ID" value="QUC08813.1"/>
    <property type="molecule type" value="Genomic_DNA"/>
</dbReference>
<evidence type="ECO:0000256" key="1">
    <source>
        <dbReference type="ARBA" id="ARBA00023015"/>
    </source>
</evidence>
<evidence type="ECO:0000313" key="4">
    <source>
        <dbReference type="EMBL" id="QUC08813.1"/>
    </source>
</evidence>
<dbReference type="PANTHER" id="PTHR43130">
    <property type="entry name" value="ARAC-FAMILY TRANSCRIPTIONAL REGULATOR"/>
    <property type="match status" value="1"/>
</dbReference>
<dbReference type="InterPro" id="IPR009057">
    <property type="entry name" value="Homeodomain-like_sf"/>
</dbReference>
<evidence type="ECO:0000256" key="2">
    <source>
        <dbReference type="ARBA" id="ARBA00023163"/>
    </source>
</evidence>
<dbReference type="PROSITE" id="PS01124">
    <property type="entry name" value="HTH_ARAC_FAMILY_2"/>
    <property type="match status" value="1"/>
</dbReference>
<dbReference type="InterPro" id="IPR002818">
    <property type="entry name" value="DJ-1/PfpI"/>
</dbReference>
<accession>A0ABX7Y8F7</accession>
<dbReference type="Gene3D" id="3.40.50.880">
    <property type="match status" value="1"/>
</dbReference>
<keyword evidence="1" id="KW-0805">Transcription regulation</keyword>
<keyword evidence="5" id="KW-1185">Reference proteome</keyword>
<reference evidence="4 5" key="1">
    <citation type="submission" date="2021-03" db="EMBL/GenBank/DDBJ databases">
        <title>Human Oral Microbial Genomes.</title>
        <authorList>
            <person name="Johnston C.D."/>
            <person name="Chen T."/>
            <person name="Dewhirst F.E."/>
        </authorList>
    </citation>
    <scope>NUCLEOTIDE SEQUENCE [LARGE SCALE GENOMIC DNA]</scope>
    <source>
        <strain evidence="4 5">DSMZ 100122</strain>
    </source>
</reference>
<dbReference type="PANTHER" id="PTHR43130:SF3">
    <property type="entry name" value="HTH-TYPE TRANSCRIPTIONAL REGULATOR RV1931C"/>
    <property type="match status" value="1"/>
</dbReference>
<evidence type="ECO:0000259" key="3">
    <source>
        <dbReference type="PROSITE" id="PS01124"/>
    </source>
</evidence>
<dbReference type="InterPro" id="IPR052158">
    <property type="entry name" value="INH-QAR"/>
</dbReference>
<keyword evidence="2" id="KW-0804">Transcription</keyword>
<protein>
    <submittedName>
        <fullName evidence="4">Helix-turn-helix domain-containing protein</fullName>
    </submittedName>
</protein>
<dbReference type="Gene3D" id="1.10.10.60">
    <property type="entry name" value="Homeodomain-like"/>
    <property type="match status" value="1"/>
</dbReference>
<dbReference type="SMART" id="SM00342">
    <property type="entry name" value="HTH_ARAC"/>
    <property type="match status" value="1"/>
</dbReference>
<evidence type="ECO:0000313" key="5">
    <source>
        <dbReference type="Proteomes" id="UP000678513"/>
    </source>
</evidence>
<dbReference type="Proteomes" id="UP000678513">
    <property type="component" value="Chromosome"/>
</dbReference>
<gene>
    <name evidence="4" type="ORF">J5A65_03500</name>
</gene>
<dbReference type="InterPro" id="IPR018060">
    <property type="entry name" value="HTH_AraC"/>
</dbReference>
<dbReference type="SUPFAM" id="SSF46689">
    <property type="entry name" value="Homeodomain-like"/>
    <property type="match status" value="2"/>
</dbReference>
<dbReference type="RefSeq" id="WP_212325375.1">
    <property type="nucleotide sequence ID" value="NZ_AP024463.1"/>
</dbReference>